<protein>
    <submittedName>
        <fullName evidence="1">Uncharacterized protein</fullName>
    </submittedName>
</protein>
<comment type="caution">
    <text evidence="1">The sequence shown here is derived from an EMBL/GenBank/DDBJ whole genome shotgun (WGS) entry which is preliminary data.</text>
</comment>
<organism evidence="1 2">
    <name type="scientific">Streptomyces nanshensis</name>
    <dbReference type="NCBI Taxonomy" id="518642"/>
    <lineage>
        <taxon>Bacteria</taxon>
        <taxon>Bacillati</taxon>
        <taxon>Actinomycetota</taxon>
        <taxon>Actinomycetes</taxon>
        <taxon>Kitasatosporales</taxon>
        <taxon>Streptomycetaceae</taxon>
        <taxon>Streptomyces</taxon>
    </lineage>
</organism>
<reference evidence="1 2" key="1">
    <citation type="journal article" date="2016" name="Front. Microbiol.">
        <title>Comparative Genomics Analysis of Streptomyces Species Reveals Their Adaptation to the Marine Environment and Their Diversity at the Genomic Level.</title>
        <authorList>
            <person name="Tian X."/>
            <person name="Zhang Z."/>
            <person name="Yang T."/>
            <person name="Chen M."/>
            <person name="Li J."/>
            <person name="Chen F."/>
            <person name="Yang J."/>
            <person name="Li W."/>
            <person name="Zhang B."/>
            <person name="Zhang Z."/>
            <person name="Wu J."/>
            <person name="Zhang C."/>
            <person name="Long L."/>
            <person name="Xiao J."/>
        </authorList>
    </citation>
    <scope>NUCLEOTIDE SEQUENCE [LARGE SCALE GENOMIC DNA]</scope>
    <source>
        <strain evidence="1 2">SCSIO M10372</strain>
    </source>
</reference>
<accession>A0A1E7LVD8</accession>
<keyword evidence="2" id="KW-1185">Reference proteome</keyword>
<evidence type="ECO:0000313" key="2">
    <source>
        <dbReference type="Proteomes" id="UP000175971"/>
    </source>
</evidence>
<sequence>MDDDIVRLVTTVLDAATLGLSSPGAETVEGTEGLDALQPLQLGEQRRRCHAAGEFARGTHHTMLRAPRSSTAITELHHVTVLAQDGAGSLGFATQPVLGLFARMAPTL</sequence>
<name>A0A1E7LVD8_9ACTN</name>
<evidence type="ECO:0000313" key="1">
    <source>
        <dbReference type="EMBL" id="OEV20175.1"/>
    </source>
</evidence>
<dbReference type="AlphaFoldDB" id="A0A1E7LVD8"/>
<gene>
    <name evidence="1" type="ORF">AN221_13235</name>
</gene>
<dbReference type="Proteomes" id="UP000175971">
    <property type="component" value="Unassembled WGS sequence"/>
</dbReference>
<dbReference type="EMBL" id="LJGZ01000027">
    <property type="protein sequence ID" value="OEV20175.1"/>
    <property type="molecule type" value="Genomic_DNA"/>
</dbReference>
<proteinExistence type="predicted"/>